<comment type="caution">
    <text evidence="1">The sequence shown here is derived from an EMBL/GenBank/DDBJ whole genome shotgun (WGS) entry which is preliminary data.</text>
</comment>
<proteinExistence type="predicted"/>
<dbReference type="Proteomes" id="UP000050360">
    <property type="component" value="Unassembled WGS sequence"/>
</dbReference>
<evidence type="ECO:0000313" key="2">
    <source>
        <dbReference type="Proteomes" id="UP000050360"/>
    </source>
</evidence>
<sequence>MSLTIISNGRIVSSAIVPSDVERTTNKGIANGYAGLDAALKFAGLLAADTAEKTANKGIANGYAGLDASTLLALTQQRLNFKLVDANHDTSAASGNQAVTGAGFMPRFVIMQCSVPSVPGQSSIGWSDGTTHHCLSNQYNLVAGSWGFNPALGYLFESGAVKSQITVASLDADGCTLSWTKIGAKTGIAQIAIAFIR</sequence>
<accession>A0A0P8DX04</accession>
<evidence type="ECO:0000313" key="1">
    <source>
        <dbReference type="EMBL" id="KPQ42203.1"/>
    </source>
</evidence>
<protein>
    <submittedName>
        <fullName evidence="1">Uncharacterized protein</fullName>
    </submittedName>
</protein>
<dbReference type="EMBL" id="LKCM01000258">
    <property type="protein sequence ID" value="KPQ42203.1"/>
    <property type="molecule type" value="Genomic_DNA"/>
</dbReference>
<name>A0A0P8DX04_9EURY</name>
<dbReference type="AlphaFoldDB" id="A0A0P8DX04"/>
<reference evidence="1 2" key="1">
    <citation type="submission" date="2015-09" db="EMBL/GenBank/DDBJ databases">
        <title>A metagenomics-based metabolic model of nitrate-dependent anaerobic oxidation of methane by Methanoperedens-like archaea.</title>
        <authorList>
            <person name="Arshad A."/>
            <person name="Speth D.R."/>
            <person name="De Graaf R.M."/>
            <person name="Op Den Camp H.J."/>
            <person name="Jetten M.S."/>
            <person name="Welte C.U."/>
        </authorList>
    </citation>
    <scope>NUCLEOTIDE SEQUENCE [LARGE SCALE GENOMIC DNA]</scope>
</reference>
<gene>
    <name evidence="1" type="ORF">MPEBLZ_03253</name>
</gene>
<organism evidence="1 2">
    <name type="scientific">Candidatus Methanoperedens nitratireducens</name>
    <dbReference type="NCBI Taxonomy" id="1392998"/>
    <lineage>
        <taxon>Archaea</taxon>
        <taxon>Methanobacteriati</taxon>
        <taxon>Methanobacteriota</taxon>
        <taxon>Stenosarchaea group</taxon>
        <taxon>Methanomicrobia</taxon>
        <taxon>Methanosarcinales</taxon>
        <taxon>ANME-2 cluster</taxon>
        <taxon>Candidatus Methanoperedentaceae</taxon>
        <taxon>Candidatus Methanoperedens</taxon>
    </lineage>
</organism>
<dbReference type="PATRIC" id="fig|1719120.3.peg.3535"/>